<dbReference type="Pfam" id="PF08639">
    <property type="entry name" value="Sld3_STD"/>
    <property type="match status" value="1"/>
</dbReference>
<feature type="domain" description="DNA replication regulator Sld3 C-terminal" evidence="2">
    <location>
        <begin position="300"/>
        <end position="838"/>
    </location>
</feature>
<evidence type="ECO:0000259" key="2">
    <source>
        <dbReference type="Pfam" id="PF08639"/>
    </source>
</evidence>
<dbReference type="InterPro" id="IPR042511">
    <property type="entry name" value="Sld3"/>
</dbReference>
<evidence type="ECO:0000313" key="4">
    <source>
        <dbReference type="Proteomes" id="UP001586593"/>
    </source>
</evidence>
<comment type="caution">
    <text evidence="3">The sequence shown here is derived from an EMBL/GenBank/DDBJ whole genome shotgun (WGS) entry which is preliminary data.</text>
</comment>
<dbReference type="Gene3D" id="1.20.58.2130">
    <property type="match status" value="1"/>
</dbReference>
<proteinExistence type="predicted"/>
<dbReference type="InterPro" id="IPR013948">
    <property type="entry name" value="DNA_replication_reg_Sld3_C"/>
</dbReference>
<feature type="region of interest" description="Disordered" evidence="1">
    <location>
        <begin position="383"/>
        <end position="404"/>
    </location>
</feature>
<sequence>MSVVDCPSSDATRPKSGILTPTSDGSLNSHDRSADDGLPTAESRKRKRDTPGLPMESLLRPAIVVKPHRASLVAKPRILHPLMLLPREHLPLSSFDLALPHGDFSPCRFYESQIKILDLEGRLGSNVLLARSETKQTVYALERQDNGLYVLCKLGSWVDVGRLAQQATVTCRPRILAYSKDGSSGESAPAPLTTPHLHKVNKKRKLAIEEIQSMLRKRARSQSLATAVTDSQAHDTPSSLVADASATMTPEGREMSGSSTPSQGLPPQSATQSIPQTTAEVAPQQQPTTDDALSQLSAEDIFQNIRKQYADVLYHSMSPLSYFVKGTLSRARAAFHVACDDNLEMGDLIEFLKSLVMNTVLIDKKYRETIPEIIAKMKTFVDGSDEDGSAKKRKPKKVKLGKDGLYPQEEEQVRRWWNSKKLAGAESSDKSASPEEIRYHVSCLRRRETQLQMILIFQILALELNRPTEAAGESQLPRLDSQKPPEAPVSDAPTKKRNKHNLPVLLDVHADRLCIWQSTTLDDVKALAESQISSHSQQTDGGDQPNSDPLKDFCVDVIIPFFSAHLPDLCDSISRKLGGPVIKSLSVNKQARQVNQYRQKAAGSSSRKPSAPSKDKGKTLEQVLSNERMRRSVSRGPTDAIALMRSASTAMIPGLKKETSDTLLGTVPRNPSLGSVKEKSTTLLFGTKASGVTSLAAGSEDLKAKKKALVDAELKDAISALKKPNRALAVRDIVEAAERRASTGQGQLKKAKKPAKISAVQVKATPVNSRFRDALFDRFRASEGKDLADLDVHDGVPFSSLMVPSSAGPKKRASSSGTLLRPADDVARPGDVQVTPIRRRSVQATVPSLADDGPFVLSSSPLAARKAPASKSIEAVAENLPPPPRPTSATTTSPPLDDLGVLKETPVKAARPPPLPGTSREKALSTATAELSKQLTIYQQLGWDDEDVNNDL</sequence>
<name>A0ABR3XSI4_9PEZI</name>
<evidence type="ECO:0000313" key="3">
    <source>
        <dbReference type="EMBL" id="KAL1878524.1"/>
    </source>
</evidence>
<evidence type="ECO:0000256" key="1">
    <source>
        <dbReference type="SAM" id="MobiDB-lite"/>
    </source>
</evidence>
<feature type="region of interest" description="Disordered" evidence="1">
    <location>
        <begin position="247"/>
        <end position="292"/>
    </location>
</feature>
<keyword evidence="4" id="KW-1185">Reference proteome</keyword>
<feature type="region of interest" description="Disordered" evidence="1">
    <location>
        <begin position="869"/>
        <end position="927"/>
    </location>
</feature>
<reference evidence="3 4" key="1">
    <citation type="journal article" date="2024" name="Commun. Biol.">
        <title>Comparative genomic analysis of thermophilic fungi reveals convergent evolutionary adaptations and gene losses.</title>
        <authorList>
            <person name="Steindorff A.S."/>
            <person name="Aguilar-Pontes M.V."/>
            <person name="Robinson A.J."/>
            <person name="Andreopoulos B."/>
            <person name="LaButti K."/>
            <person name="Kuo A."/>
            <person name="Mondo S."/>
            <person name="Riley R."/>
            <person name="Otillar R."/>
            <person name="Haridas S."/>
            <person name="Lipzen A."/>
            <person name="Grimwood J."/>
            <person name="Schmutz J."/>
            <person name="Clum A."/>
            <person name="Reid I.D."/>
            <person name="Moisan M.C."/>
            <person name="Butler G."/>
            <person name="Nguyen T.T.M."/>
            <person name="Dewar K."/>
            <person name="Conant G."/>
            <person name="Drula E."/>
            <person name="Henrissat B."/>
            <person name="Hansel C."/>
            <person name="Singer S."/>
            <person name="Hutchinson M.I."/>
            <person name="de Vries R.P."/>
            <person name="Natvig D.O."/>
            <person name="Powell A.J."/>
            <person name="Tsang A."/>
            <person name="Grigoriev I.V."/>
        </authorList>
    </citation>
    <scope>NUCLEOTIDE SEQUENCE [LARGE SCALE GENOMIC DNA]</scope>
    <source>
        <strain evidence="3 4">ATCC 24622</strain>
    </source>
</reference>
<dbReference type="EMBL" id="JAZHXJ010000054">
    <property type="protein sequence ID" value="KAL1878524.1"/>
    <property type="molecule type" value="Genomic_DNA"/>
</dbReference>
<dbReference type="Proteomes" id="UP001586593">
    <property type="component" value="Unassembled WGS sequence"/>
</dbReference>
<gene>
    <name evidence="3" type="ORF">VTK73DRAFT_7952</name>
</gene>
<dbReference type="PANTHER" id="PTHR28067">
    <property type="entry name" value="DNA REPLICATION REGULATOR SLD3"/>
    <property type="match status" value="1"/>
</dbReference>
<feature type="region of interest" description="Disordered" evidence="1">
    <location>
        <begin position="471"/>
        <end position="498"/>
    </location>
</feature>
<feature type="region of interest" description="Disordered" evidence="1">
    <location>
        <begin position="1"/>
        <end position="54"/>
    </location>
</feature>
<feature type="region of interest" description="Disordered" evidence="1">
    <location>
        <begin position="222"/>
        <end position="241"/>
    </location>
</feature>
<feature type="compositionally biased region" description="Polar residues" evidence="1">
    <location>
        <begin position="256"/>
        <end position="292"/>
    </location>
</feature>
<organism evidence="3 4">
    <name type="scientific">Phialemonium thermophilum</name>
    <dbReference type="NCBI Taxonomy" id="223376"/>
    <lineage>
        <taxon>Eukaryota</taxon>
        <taxon>Fungi</taxon>
        <taxon>Dikarya</taxon>
        <taxon>Ascomycota</taxon>
        <taxon>Pezizomycotina</taxon>
        <taxon>Sordariomycetes</taxon>
        <taxon>Sordariomycetidae</taxon>
        <taxon>Cephalothecales</taxon>
        <taxon>Cephalothecaceae</taxon>
        <taxon>Phialemonium</taxon>
    </lineage>
</organism>
<feature type="region of interest" description="Disordered" evidence="1">
    <location>
        <begin position="180"/>
        <end position="203"/>
    </location>
</feature>
<feature type="compositionally biased region" description="Polar residues" evidence="1">
    <location>
        <begin position="593"/>
        <end position="608"/>
    </location>
</feature>
<feature type="region of interest" description="Disordered" evidence="1">
    <location>
        <begin position="593"/>
        <end position="620"/>
    </location>
</feature>
<feature type="region of interest" description="Disordered" evidence="1">
    <location>
        <begin position="800"/>
        <end position="855"/>
    </location>
</feature>
<dbReference type="PANTHER" id="PTHR28067:SF1">
    <property type="entry name" value="DNA REPLICATION REGULATOR SLD3"/>
    <property type="match status" value="1"/>
</dbReference>
<feature type="compositionally biased region" description="Polar residues" evidence="1">
    <location>
        <begin position="19"/>
        <end position="28"/>
    </location>
</feature>
<protein>
    <recommendedName>
        <fullName evidence="2">DNA replication regulator Sld3 C-terminal domain-containing protein</fullName>
    </recommendedName>
</protein>
<feature type="compositionally biased region" description="Polar residues" evidence="1">
    <location>
        <begin position="222"/>
        <end position="239"/>
    </location>
</feature>
<accession>A0ABR3XSI4</accession>